<feature type="transmembrane region" description="Helical" evidence="1">
    <location>
        <begin position="86"/>
        <end position="105"/>
    </location>
</feature>
<comment type="caution">
    <text evidence="2">The sequence shown here is derived from an EMBL/GenBank/DDBJ whole genome shotgun (WGS) entry which is preliminary data.</text>
</comment>
<reference evidence="2 3" key="1">
    <citation type="journal article" date="2019" name="Int. J. Syst. Evol. Microbiol.">
        <title>The Global Catalogue of Microorganisms (GCM) 10K type strain sequencing project: providing services to taxonomists for standard genome sequencing and annotation.</title>
        <authorList>
            <consortium name="The Broad Institute Genomics Platform"/>
            <consortium name="The Broad Institute Genome Sequencing Center for Infectious Disease"/>
            <person name="Wu L."/>
            <person name="Ma J."/>
        </authorList>
    </citation>
    <scope>NUCLEOTIDE SEQUENCE [LARGE SCALE GENOMIC DNA]</scope>
    <source>
        <strain evidence="2 3">JCM 14902</strain>
    </source>
</reference>
<keyword evidence="3" id="KW-1185">Reference proteome</keyword>
<dbReference type="RefSeq" id="WP_344064872.1">
    <property type="nucleotide sequence ID" value="NZ_BAAAOH010000001.1"/>
</dbReference>
<feature type="transmembrane region" description="Helical" evidence="1">
    <location>
        <begin position="296"/>
        <end position="313"/>
    </location>
</feature>
<dbReference type="EMBL" id="BAAAOH010000001">
    <property type="protein sequence ID" value="GAA1994831.1"/>
    <property type="molecule type" value="Genomic_DNA"/>
</dbReference>
<organism evidence="2 3">
    <name type="scientific">Microbacterium pumilum</name>
    <dbReference type="NCBI Taxonomy" id="344165"/>
    <lineage>
        <taxon>Bacteria</taxon>
        <taxon>Bacillati</taxon>
        <taxon>Actinomycetota</taxon>
        <taxon>Actinomycetes</taxon>
        <taxon>Micrococcales</taxon>
        <taxon>Microbacteriaceae</taxon>
        <taxon>Microbacterium</taxon>
    </lineage>
</organism>
<sequence>MTGADGRAHVPAWILLSGAALVGILTALQARVNGQLGARLDDGLVAAAISFGSGLVILLVLSAALPAGRRGAKALTDGIRARTIPWWMMAGGAAGALTVATQGLAVGVIGVSLFTVGVVAGQAVNGLFLDRIGYGPAGVVAVTVPRVFGGLLALAAVGLALVGGGVSGIPLWMLALPFAAGVGIAWQQATNGRLRQRVGTPLTATLVNFIGGTIILVAAALVRVAIAGAPEALPADPWIYTGGAIGVAYIMLSAALVGYTGVLLLGLGVVVGQLVASVIIDALWPAAGSPGLVQEIAMVVVALLSVAVAAEPWRRRRR</sequence>
<evidence type="ECO:0000313" key="2">
    <source>
        <dbReference type="EMBL" id="GAA1994831.1"/>
    </source>
</evidence>
<feature type="transmembrane region" description="Helical" evidence="1">
    <location>
        <begin position="111"/>
        <end position="128"/>
    </location>
</feature>
<evidence type="ECO:0000313" key="3">
    <source>
        <dbReference type="Proteomes" id="UP001500326"/>
    </source>
</evidence>
<keyword evidence="1" id="KW-1133">Transmembrane helix</keyword>
<feature type="transmembrane region" description="Helical" evidence="1">
    <location>
        <begin position="264"/>
        <end position="284"/>
    </location>
</feature>
<feature type="transmembrane region" description="Helical" evidence="1">
    <location>
        <begin position="44"/>
        <end position="65"/>
    </location>
</feature>
<accession>A0ABN2T0L5</accession>
<feature type="transmembrane region" description="Helical" evidence="1">
    <location>
        <begin position="12"/>
        <end position="32"/>
    </location>
</feature>
<proteinExistence type="predicted"/>
<protein>
    <submittedName>
        <fullName evidence="2">DMT family transporter</fullName>
    </submittedName>
</protein>
<evidence type="ECO:0000256" key="1">
    <source>
        <dbReference type="SAM" id="Phobius"/>
    </source>
</evidence>
<dbReference type="Pfam" id="PF04657">
    <property type="entry name" value="DMT_YdcZ"/>
    <property type="match status" value="2"/>
</dbReference>
<feature type="transmembrane region" description="Helical" evidence="1">
    <location>
        <begin position="206"/>
        <end position="226"/>
    </location>
</feature>
<name>A0ABN2T0L5_9MICO</name>
<dbReference type="PANTHER" id="PTHR34821">
    <property type="entry name" value="INNER MEMBRANE PROTEIN YDCZ"/>
    <property type="match status" value="1"/>
</dbReference>
<dbReference type="Proteomes" id="UP001500326">
    <property type="component" value="Unassembled WGS sequence"/>
</dbReference>
<dbReference type="InterPro" id="IPR006750">
    <property type="entry name" value="YdcZ"/>
</dbReference>
<keyword evidence="1" id="KW-0472">Membrane</keyword>
<feature type="transmembrane region" description="Helical" evidence="1">
    <location>
        <begin position="169"/>
        <end position="186"/>
    </location>
</feature>
<dbReference type="PANTHER" id="PTHR34821:SF2">
    <property type="entry name" value="INNER MEMBRANE PROTEIN YDCZ"/>
    <property type="match status" value="1"/>
</dbReference>
<feature type="transmembrane region" description="Helical" evidence="1">
    <location>
        <begin position="238"/>
        <end position="257"/>
    </location>
</feature>
<gene>
    <name evidence="2" type="ORF">GCM10009777_33360</name>
</gene>
<feature type="transmembrane region" description="Helical" evidence="1">
    <location>
        <begin position="140"/>
        <end position="163"/>
    </location>
</feature>
<keyword evidence="1" id="KW-0812">Transmembrane</keyword>